<evidence type="ECO:0000256" key="17">
    <source>
        <dbReference type="RuleBase" id="RU003403"/>
    </source>
</evidence>
<comment type="similarity">
    <text evidence="2 17">Belongs to the complex I subunit 2 family.</text>
</comment>
<sequence>MTPAIWSIMISSLATGTIITLSSYHWLLAWLGLELNTLSILPLIIKSHHPRATEATTKYFIVQTTASALILFAGTTNAWVNGHWLISESTHHMTTTILLTAVALKLGLAPTHTWYPEVLQGSNMLTALTISTWQKIAPLAFLFLLSNHLPPHIMLTLALISALTGGVAGINQTQTRKIMAFSSISHMGWVLAALTLNANLASMTLLIYITMTSTMFLTLTSTTSKSLTDLGTTWSYSPTLQTMMLTTLMSLGGLPPLTGFIPKLLILKELVLLNLPTISTILILTSLPSLFFYMRMTYLSTMTTPPMLTNSTYKWRFKPTHKPTTTLLATTTAIMIPITPLLLTWKF</sequence>
<evidence type="ECO:0000256" key="6">
    <source>
        <dbReference type="ARBA" id="ARBA00022660"/>
    </source>
</evidence>
<dbReference type="Pfam" id="PF00361">
    <property type="entry name" value="Proton_antipo_M"/>
    <property type="match status" value="1"/>
</dbReference>
<dbReference type="InterPro" id="IPR010933">
    <property type="entry name" value="NADH_DH_su2_C"/>
</dbReference>
<keyword evidence="9 17" id="KW-1278">Translocase</keyword>
<evidence type="ECO:0000256" key="7">
    <source>
        <dbReference type="ARBA" id="ARBA00022692"/>
    </source>
</evidence>
<evidence type="ECO:0000259" key="19">
    <source>
        <dbReference type="Pfam" id="PF06444"/>
    </source>
</evidence>
<dbReference type="InterPro" id="IPR001750">
    <property type="entry name" value="ND/Mrp_TM"/>
</dbReference>
<evidence type="ECO:0000256" key="13">
    <source>
        <dbReference type="ARBA" id="ARBA00023075"/>
    </source>
</evidence>
<evidence type="ECO:0000256" key="11">
    <source>
        <dbReference type="ARBA" id="ARBA00022989"/>
    </source>
</evidence>
<feature type="transmembrane region" description="Helical" evidence="17">
    <location>
        <begin position="92"/>
        <end position="115"/>
    </location>
</feature>
<keyword evidence="6 17" id="KW-0679">Respiratory chain</keyword>
<geneLocation type="mitochondrion" evidence="20"/>
<evidence type="ECO:0000259" key="18">
    <source>
        <dbReference type="Pfam" id="PF00361"/>
    </source>
</evidence>
<evidence type="ECO:0000256" key="8">
    <source>
        <dbReference type="ARBA" id="ARBA00022792"/>
    </source>
</evidence>
<feature type="domain" description="NADH dehydrogenase subunit 2 C-terminal" evidence="19">
    <location>
        <begin position="290"/>
        <end position="343"/>
    </location>
</feature>
<dbReference type="PANTHER" id="PTHR46552:SF1">
    <property type="entry name" value="NADH-UBIQUINONE OXIDOREDUCTASE CHAIN 2"/>
    <property type="match status" value="1"/>
</dbReference>
<keyword evidence="12 17" id="KW-0520">NAD</keyword>
<organism evidence="20">
    <name type="scientific">Haemodracon riebeckii</name>
    <dbReference type="NCBI Taxonomy" id="502496"/>
    <lineage>
        <taxon>Eukaryota</taxon>
        <taxon>Metazoa</taxon>
        <taxon>Chordata</taxon>
        <taxon>Craniata</taxon>
        <taxon>Vertebrata</taxon>
        <taxon>Euteleostomi</taxon>
        <taxon>Lepidosauria</taxon>
        <taxon>Squamata</taxon>
        <taxon>Bifurcata</taxon>
        <taxon>Gekkota</taxon>
        <taxon>Phyllodactylidae</taxon>
        <taxon>Haemodracon</taxon>
    </lineage>
</organism>
<feature type="transmembrane region" description="Helical" evidence="17">
    <location>
        <begin position="239"/>
        <end position="258"/>
    </location>
</feature>
<evidence type="ECO:0000256" key="3">
    <source>
        <dbReference type="ARBA" id="ARBA00012944"/>
    </source>
</evidence>
<keyword evidence="11 17" id="KW-1133">Transmembrane helix</keyword>
<feature type="transmembrane region" description="Helical" evidence="17">
    <location>
        <begin position="152"/>
        <end position="170"/>
    </location>
</feature>
<evidence type="ECO:0000256" key="16">
    <source>
        <dbReference type="ARBA" id="ARBA00049551"/>
    </source>
</evidence>
<gene>
    <name evidence="20" type="primary">ND2</name>
</gene>
<accession>E2FZ36</accession>
<comment type="subcellular location">
    <subcellularLocation>
        <location evidence="1 17">Mitochondrion inner membrane</location>
        <topology evidence="1 17">Multi-pass membrane protein</topology>
    </subcellularLocation>
</comment>
<dbReference type="PRINTS" id="PR01436">
    <property type="entry name" value="NADHDHGNASE2"/>
</dbReference>
<dbReference type="PANTHER" id="PTHR46552">
    <property type="entry name" value="NADH-UBIQUINONE OXIDOREDUCTASE CHAIN 2"/>
    <property type="match status" value="1"/>
</dbReference>
<dbReference type="EC" id="7.1.1.2" evidence="3 17"/>
<feature type="transmembrane region" description="Helical" evidence="17">
    <location>
        <begin position="57"/>
        <end position="80"/>
    </location>
</feature>
<evidence type="ECO:0000256" key="9">
    <source>
        <dbReference type="ARBA" id="ARBA00022967"/>
    </source>
</evidence>
<dbReference type="Pfam" id="PF06444">
    <property type="entry name" value="NADH_dehy_S2_C"/>
    <property type="match status" value="1"/>
</dbReference>
<reference evidence="20" key="1">
    <citation type="submission" date="2010-05" db="EMBL/GenBank/DDBJ databases">
        <title>Phylogenetic Relationships among Species in the Gekkonid Lizard Genus Asaccus.</title>
        <authorList>
            <person name="Papenfuss T.J."/>
            <person name="Jackman T.R."/>
            <person name="Bauer A.M."/>
            <person name="Stuart B.L."/>
            <person name="Robinson M.D."/>
            <person name="Anderson S.C."/>
            <person name="Parham J.F."/>
        </authorList>
    </citation>
    <scope>NUCLEOTIDE SEQUENCE</scope>
</reference>
<keyword evidence="7 17" id="KW-0812">Transmembrane</keyword>
<evidence type="ECO:0000256" key="1">
    <source>
        <dbReference type="ARBA" id="ARBA00004448"/>
    </source>
</evidence>
<proteinExistence type="inferred from homology"/>
<feature type="transmembrane region" description="Helical" evidence="17">
    <location>
        <begin position="325"/>
        <end position="345"/>
    </location>
</feature>
<dbReference type="GO" id="GO:0005743">
    <property type="term" value="C:mitochondrial inner membrane"/>
    <property type="evidence" value="ECO:0007669"/>
    <property type="project" value="UniProtKB-SubCell"/>
</dbReference>
<comment type="catalytic activity">
    <reaction evidence="16 17">
        <text>a ubiquinone + NADH + 5 H(+)(in) = a ubiquinol + NAD(+) + 4 H(+)(out)</text>
        <dbReference type="Rhea" id="RHEA:29091"/>
        <dbReference type="Rhea" id="RHEA-COMP:9565"/>
        <dbReference type="Rhea" id="RHEA-COMP:9566"/>
        <dbReference type="ChEBI" id="CHEBI:15378"/>
        <dbReference type="ChEBI" id="CHEBI:16389"/>
        <dbReference type="ChEBI" id="CHEBI:17976"/>
        <dbReference type="ChEBI" id="CHEBI:57540"/>
        <dbReference type="ChEBI" id="CHEBI:57945"/>
        <dbReference type="EC" id="7.1.1.2"/>
    </reaction>
</comment>
<keyword evidence="15 17" id="KW-0472">Membrane</keyword>
<protein>
    <recommendedName>
        <fullName evidence="4 17">NADH-ubiquinone oxidoreductase chain 2</fullName>
        <ecNumber evidence="3 17">7.1.1.2</ecNumber>
    </recommendedName>
</protein>
<keyword evidence="8 17" id="KW-0999">Mitochondrion inner membrane</keyword>
<keyword evidence="14 17" id="KW-0496">Mitochondrion</keyword>
<evidence type="ECO:0000256" key="15">
    <source>
        <dbReference type="ARBA" id="ARBA00023136"/>
    </source>
</evidence>
<keyword evidence="13 17" id="KW-0830">Ubiquinone</keyword>
<feature type="transmembrane region" description="Helical" evidence="17">
    <location>
        <begin position="270"/>
        <end position="294"/>
    </location>
</feature>
<evidence type="ECO:0000256" key="2">
    <source>
        <dbReference type="ARBA" id="ARBA00007012"/>
    </source>
</evidence>
<evidence type="ECO:0000256" key="10">
    <source>
        <dbReference type="ARBA" id="ARBA00022982"/>
    </source>
</evidence>
<evidence type="ECO:0000256" key="4">
    <source>
        <dbReference type="ARBA" id="ARBA00021008"/>
    </source>
</evidence>
<dbReference type="InterPro" id="IPR003917">
    <property type="entry name" value="NADH_UbQ_OxRdtase_chain2"/>
</dbReference>
<evidence type="ECO:0000256" key="5">
    <source>
        <dbReference type="ARBA" id="ARBA00022448"/>
    </source>
</evidence>
<feature type="domain" description="NADH:quinone oxidoreductase/Mrp antiporter transmembrane" evidence="18">
    <location>
        <begin position="23"/>
        <end position="285"/>
    </location>
</feature>
<keyword evidence="5" id="KW-0813">Transport</keyword>
<dbReference type="GO" id="GO:0008137">
    <property type="term" value="F:NADH dehydrogenase (ubiquinone) activity"/>
    <property type="evidence" value="ECO:0007669"/>
    <property type="project" value="UniProtKB-EC"/>
</dbReference>
<comment type="function">
    <text evidence="17">Core subunit of the mitochondrial membrane respiratory chain NADH dehydrogenase (Complex I) which catalyzes electron transfer from NADH through the respiratory chain, using ubiquinone as an electron acceptor. Essential for the catalytic activity and assembly of complex I.</text>
</comment>
<dbReference type="EMBL" id="HM212518">
    <property type="protein sequence ID" value="ADN30005.1"/>
    <property type="molecule type" value="Genomic_DNA"/>
</dbReference>
<keyword evidence="10 17" id="KW-0249">Electron transport</keyword>
<evidence type="ECO:0000256" key="14">
    <source>
        <dbReference type="ARBA" id="ARBA00023128"/>
    </source>
</evidence>
<dbReference type="AlphaFoldDB" id="E2FZ36"/>
<evidence type="ECO:0000313" key="20">
    <source>
        <dbReference type="EMBL" id="ADN30005.1"/>
    </source>
</evidence>
<evidence type="ECO:0000256" key="12">
    <source>
        <dbReference type="ARBA" id="ARBA00023027"/>
    </source>
</evidence>
<dbReference type="GO" id="GO:0006120">
    <property type="term" value="P:mitochondrial electron transport, NADH to ubiquinone"/>
    <property type="evidence" value="ECO:0007669"/>
    <property type="project" value="InterPro"/>
</dbReference>
<name>E2FZ36_9SAUR</name>
<dbReference type="InterPro" id="IPR050175">
    <property type="entry name" value="Complex_I_Subunit_2"/>
</dbReference>
<feature type="transmembrane region" description="Helical" evidence="17">
    <location>
        <begin position="191"/>
        <end position="219"/>
    </location>
</feature>